<evidence type="ECO:0000313" key="2">
    <source>
        <dbReference type="Proteomes" id="UP000005019"/>
    </source>
</evidence>
<evidence type="ECO:0000313" key="1">
    <source>
        <dbReference type="EMBL" id="EGK72306.1"/>
    </source>
</evidence>
<dbReference type="OrthoDB" id="9803747at2"/>
<dbReference type="RefSeq" id="WP_008060221.1">
    <property type="nucleotide sequence ID" value="NZ_AFHG01000041.1"/>
</dbReference>
<organism evidence="1 2">
    <name type="scientific">Methyloversatilis universalis (strain ATCC BAA-1314 / DSM 25237 / JCM 13912 / CCUG 52030 / FAM5)</name>
    <dbReference type="NCBI Taxonomy" id="1000565"/>
    <lineage>
        <taxon>Bacteria</taxon>
        <taxon>Pseudomonadati</taxon>
        <taxon>Pseudomonadota</taxon>
        <taxon>Betaproteobacteria</taxon>
        <taxon>Nitrosomonadales</taxon>
        <taxon>Sterolibacteriaceae</taxon>
        <taxon>Methyloversatilis</taxon>
    </lineage>
</organism>
<keyword evidence="2" id="KW-1185">Reference proteome</keyword>
<proteinExistence type="predicted"/>
<dbReference type="EMBL" id="AFHG01000041">
    <property type="protein sequence ID" value="EGK72306.1"/>
    <property type="molecule type" value="Genomic_DNA"/>
</dbReference>
<dbReference type="STRING" id="1000565.METUNv1_01422"/>
<protein>
    <submittedName>
        <fullName evidence="1">Uncharacterized protein</fullName>
    </submittedName>
</protein>
<dbReference type="AlphaFoldDB" id="F5RAT5"/>
<gene>
    <name evidence="1" type="ORF">METUNv1_01422</name>
</gene>
<name>F5RAT5_METUF</name>
<sequence length="63" mass="7050">MTLPAHPPSDALKSRLSALLDELIRHDGFGSLSVEVRLLKRGQKEVIIDCGKQYRYVIDFVPG</sequence>
<dbReference type="Proteomes" id="UP000005019">
    <property type="component" value="Unassembled WGS sequence"/>
</dbReference>
<accession>F5RAT5</accession>
<dbReference type="eggNOG" id="ENOG50333XB">
    <property type="taxonomic scope" value="Bacteria"/>
</dbReference>
<reference evidence="1 2" key="1">
    <citation type="journal article" date="2011" name="J. Bacteriol.">
        <title>Genome sequence of Methyloversatilis universalis FAM5T, a methylotrophic representative of the order Rhodocyclales.</title>
        <authorList>
            <person name="Kittichotirat W."/>
            <person name="Good N.M."/>
            <person name="Hall R."/>
            <person name="Bringel F."/>
            <person name="Lajus A."/>
            <person name="Medigue C."/>
            <person name="Smalley N.E."/>
            <person name="Beck D."/>
            <person name="Bumgarner R."/>
            <person name="Vuilleumier S."/>
            <person name="Kalyuzhnaya M.G."/>
        </authorList>
    </citation>
    <scope>NUCLEOTIDE SEQUENCE [LARGE SCALE GENOMIC DNA]</scope>
    <source>
        <strain evidence="2">ATCC BAA-1314 / JCM 13912 / FAM5</strain>
    </source>
</reference>
<comment type="caution">
    <text evidence="1">The sequence shown here is derived from an EMBL/GenBank/DDBJ whole genome shotgun (WGS) entry which is preliminary data.</text>
</comment>